<keyword evidence="4 7" id="KW-0812">Transmembrane</keyword>
<dbReference type="InterPro" id="IPR051907">
    <property type="entry name" value="DoxX-like_oxidoreductase"/>
</dbReference>
<dbReference type="PANTHER" id="PTHR33452">
    <property type="entry name" value="OXIDOREDUCTASE CATD-RELATED"/>
    <property type="match status" value="1"/>
</dbReference>
<evidence type="ECO:0000256" key="3">
    <source>
        <dbReference type="ARBA" id="ARBA00022475"/>
    </source>
</evidence>
<name>A0AB39V028_9GAMM</name>
<organism evidence="8">
    <name type="scientific">Thermohahella caldifontis</name>
    <dbReference type="NCBI Taxonomy" id="3142973"/>
    <lineage>
        <taxon>Bacteria</taxon>
        <taxon>Pseudomonadati</taxon>
        <taxon>Pseudomonadota</taxon>
        <taxon>Gammaproteobacteria</taxon>
        <taxon>Oceanospirillales</taxon>
        <taxon>Hahellaceae</taxon>
        <taxon>Thermohahella</taxon>
    </lineage>
</organism>
<comment type="subcellular location">
    <subcellularLocation>
        <location evidence="1">Cell membrane</location>
        <topology evidence="1">Multi-pass membrane protein</topology>
    </subcellularLocation>
</comment>
<feature type="transmembrane region" description="Helical" evidence="7">
    <location>
        <begin position="112"/>
        <end position="135"/>
    </location>
</feature>
<sequence length="145" mass="15608">MRSLLLSNTPDAYSDLPVALLDVLGRLGLSLIFLLSGLNKIQNYEANASYMASGGLPAEWLPAVILLELGGALFMLVGFQTRLVALAFAGFSLLTAVLFHSNPDDSIQYLMFLKNVAIAGGFLILAAHGAGRFSVDAWRVRRPRA</sequence>
<comment type="similarity">
    <text evidence="2">Belongs to the DoxX family.</text>
</comment>
<evidence type="ECO:0000313" key="8">
    <source>
        <dbReference type="EMBL" id="XDT73763.1"/>
    </source>
</evidence>
<evidence type="ECO:0000256" key="1">
    <source>
        <dbReference type="ARBA" id="ARBA00004651"/>
    </source>
</evidence>
<dbReference type="AlphaFoldDB" id="A0AB39V028"/>
<evidence type="ECO:0000256" key="2">
    <source>
        <dbReference type="ARBA" id="ARBA00006679"/>
    </source>
</evidence>
<dbReference type="PANTHER" id="PTHR33452:SF1">
    <property type="entry name" value="INNER MEMBRANE PROTEIN YPHA-RELATED"/>
    <property type="match status" value="1"/>
</dbReference>
<dbReference type="GO" id="GO:0005886">
    <property type="term" value="C:plasma membrane"/>
    <property type="evidence" value="ECO:0007669"/>
    <property type="project" value="UniProtKB-SubCell"/>
</dbReference>
<dbReference type="Pfam" id="PF07681">
    <property type="entry name" value="DoxX"/>
    <property type="match status" value="1"/>
</dbReference>
<accession>A0AB39V028</accession>
<proteinExistence type="inferred from homology"/>
<dbReference type="InterPro" id="IPR032808">
    <property type="entry name" value="DoxX"/>
</dbReference>
<evidence type="ECO:0000256" key="7">
    <source>
        <dbReference type="SAM" id="Phobius"/>
    </source>
</evidence>
<dbReference type="EMBL" id="CP154858">
    <property type="protein sequence ID" value="XDT73763.1"/>
    <property type="molecule type" value="Genomic_DNA"/>
</dbReference>
<keyword evidence="5 7" id="KW-1133">Transmembrane helix</keyword>
<reference evidence="8" key="1">
    <citation type="submission" date="2024-05" db="EMBL/GenBank/DDBJ databases">
        <title>Genome sequencing of novel strain.</title>
        <authorList>
            <person name="Ganbat D."/>
            <person name="Ganbat S."/>
            <person name="Lee S.-J."/>
        </authorList>
    </citation>
    <scope>NUCLEOTIDE SEQUENCE</scope>
    <source>
        <strain evidence="8">SMD15-11</strain>
    </source>
</reference>
<keyword evidence="3" id="KW-1003">Cell membrane</keyword>
<evidence type="ECO:0000256" key="4">
    <source>
        <dbReference type="ARBA" id="ARBA00022692"/>
    </source>
</evidence>
<evidence type="ECO:0000256" key="6">
    <source>
        <dbReference type="ARBA" id="ARBA00023136"/>
    </source>
</evidence>
<evidence type="ECO:0000256" key="5">
    <source>
        <dbReference type="ARBA" id="ARBA00022989"/>
    </source>
</evidence>
<feature type="transmembrane region" description="Helical" evidence="7">
    <location>
        <begin position="83"/>
        <end position="100"/>
    </location>
</feature>
<gene>
    <name evidence="8" type="ORF">AAIA72_07290</name>
</gene>
<dbReference type="KEGG" id="tcd:AAIA72_07290"/>
<protein>
    <submittedName>
        <fullName evidence="8">DoxX family protein</fullName>
    </submittedName>
</protein>
<dbReference type="RefSeq" id="WP_369602743.1">
    <property type="nucleotide sequence ID" value="NZ_CP154858.1"/>
</dbReference>
<feature type="transmembrane region" description="Helical" evidence="7">
    <location>
        <begin position="58"/>
        <end position="76"/>
    </location>
</feature>
<keyword evidence="6 7" id="KW-0472">Membrane</keyword>